<dbReference type="PANTHER" id="PTHR43022">
    <property type="entry name" value="PROTEIN SMF"/>
    <property type="match status" value="1"/>
</dbReference>
<keyword evidence="4" id="KW-1185">Reference proteome</keyword>
<comment type="caution">
    <text evidence="3">The sequence shown here is derived from an EMBL/GenBank/DDBJ whole genome shotgun (WGS) entry which is preliminary data.</text>
</comment>
<accession>A0A7M3SUY1</accession>
<dbReference type="GO" id="GO:0009294">
    <property type="term" value="P:DNA-mediated transformation"/>
    <property type="evidence" value="ECO:0007669"/>
    <property type="project" value="InterPro"/>
</dbReference>
<dbReference type="Proteomes" id="UP000444980">
    <property type="component" value="Unassembled WGS sequence"/>
</dbReference>
<gene>
    <name evidence="3" type="ORF">nbrc107697_04940</name>
</gene>
<dbReference type="EMBL" id="BJOU01000001">
    <property type="protein sequence ID" value="GED96455.1"/>
    <property type="molecule type" value="Genomic_DNA"/>
</dbReference>
<reference evidence="4" key="1">
    <citation type="submission" date="2019-06" db="EMBL/GenBank/DDBJ databases">
        <title>Gordonia isolated from sludge of a wastewater treatment plant.</title>
        <authorList>
            <person name="Tamura T."/>
            <person name="Aoyama K."/>
            <person name="Kang Y."/>
            <person name="Saito S."/>
            <person name="Akiyama N."/>
            <person name="Yazawa K."/>
            <person name="Gonoi T."/>
            <person name="Mikami Y."/>
        </authorList>
    </citation>
    <scope>NUCLEOTIDE SEQUENCE [LARGE SCALE GENOMIC DNA]</scope>
    <source>
        <strain evidence="4">NBRC 107697</strain>
    </source>
</reference>
<organism evidence="3 4">
    <name type="scientific">Gordonia crocea</name>
    <dbReference type="NCBI Taxonomy" id="589162"/>
    <lineage>
        <taxon>Bacteria</taxon>
        <taxon>Bacillati</taxon>
        <taxon>Actinomycetota</taxon>
        <taxon>Actinomycetes</taxon>
        <taxon>Mycobacteriales</taxon>
        <taxon>Gordoniaceae</taxon>
        <taxon>Gordonia</taxon>
    </lineage>
</organism>
<dbReference type="SUPFAM" id="SSF102405">
    <property type="entry name" value="MCP/YpsA-like"/>
    <property type="match status" value="1"/>
</dbReference>
<dbReference type="InterPro" id="IPR057666">
    <property type="entry name" value="DrpA_SLOG"/>
</dbReference>
<name>A0A7M3SUY1_9ACTN</name>
<evidence type="ECO:0000256" key="1">
    <source>
        <dbReference type="ARBA" id="ARBA00006525"/>
    </source>
</evidence>
<dbReference type="PANTHER" id="PTHR43022:SF1">
    <property type="entry name" value="PROTEIN SMF"/>
    <property type="match status" value="1"/>
</dbReference>
<feature type="domain" description="Smf/DprA SLOG" evidence="2">
    <location>
        <begin position="69"/>
        <end position="266"/>
    </location>
</feature>
<dbReference type="InterPro" id="IPR003488">
    <property type="entry name" value="DprA"/>
</dbReference>
<protein>
    <recommendedName>
        <fullName evidence="2">Smf/DprA SLOG domain-containing protein</fullName>
    </recommendedName>
</protein>
<evidence type="ECO:0000259" key="2">
    <source>
        <dbReference type="Pfam" id="PF02481"/>
    </source>
</evidence>
<dbReference type="AlphaFoldDB" id="A0A7M3SUY1"/>
<evidence type="ECO:0000313" key="4">
    <source>
        <dbReference type="Proteomes" id="UP000444980"/>
    </source>
</evidence>
<dbReference type="Gene3D" id="3.40.50.450">
    <property type="match status" value="1"/>
</dbReference>
<sequence>MSVEAVTDVLIATAAFRTPAKIRDGLSDPVALDRARAELSASAAEEISRRAEALVARGVGVLRCSQPGDFPAGLTVRGRPVVPYLYYRGDPQVLHRPSLAVSGSRDASAAARKAAAAVGALAATLRMPLVAGNARGVDTAAAEAAAGAGGTVILVAPEGILRVDGDRAEQTDGGPSVTLLSQFEPDTRWSAYNAMGRNRTICALGAVTVVVAAGEKGGSLDAGRTALSLGRPLVVMTYPDEMPAGNAMLIEDGGVAVASAAELRTEVERALGQPEQTTLL</sequence>
<comment type="similarity">
    <text evidence="1">Belongs to the DprA/Smf family.</text>
</comment>
<evidence type="ECO:0000313" key="3">
    <source>
        <dbReference type="EMBL" id="GED96455.1"/>
    </source>
</evidence>
<proteinExistence type="inferred from homology"/>
<dbReference type="Pfam" id="PF02481">
    <property type="entry name" value="DNA_processg_A"/>
    <property type="match status" value="1"/>
</dbReference>